<keyword evidence="1" id="KW-0805">Transcription regulation</keyword>
<accession>A0A9J6PMP1</accession>
<dbReference type="InterPro" id="IPR036693">
    <property type="entry name" value="TF_LuxR_autoind-bd_dom_sf"/>
</dbReference>
<feature type="domain" description="HTH luxR-type" evidence="4">
    <location>
        <begin position="168"/>
        <end position="233"/>
    </location>
</feature>
<dbReference type="SUPFAM" id="SSF46894">
    <property type="entry name" value="C-terminal effector domain of the bipartite response regulators"/>
    <property type="match status" value="1"/>
</dbReference>
<gene>
    <name evidence="5" type="ORF">N5923_18960</name>
</gene>
<dbReference type="PANTHER" id="PTHR44688">
    <property type="entry name" value="DNA-BINDING TRANSCRIPTIONAL ACTIVATOR DEVR_DOSR"/>
    <property type="match status" value="1"/>
</dbReference>
<organism evidence="5 6">
    <name type="scientific">Winslowiella arboricola</name>
    <dbReference type="NCBI Taxonomy" id="2978220"/>
    <lineage>
        <taxon>Bacteria</taxon>
        <taxon>Pseudomonadati</taxon>
        <taxon>Pseudomonadota</taxon>
        <taxon>Gammaproteobacteria</taxon>
        <taxon>Enterobacterales</taxon>
        <taxon>Erwiniaceae</taxon>
        <taxon>Winslowiella</taxon>
    </lineage>
</organism>
<dbReference type="EMBL" id="JAODIM010000043">
    <property type="protein sequence ID" value="MCU5779569.1"/>
    <property type="molecule type" value="Genomic_DNA"/>
</dbReference>
<protein>
    <submittedName>
        <fullName evidence="5">LuxR family transcriptional regulator</fullName>
    </submittedName>
</protein>
<dbReference type="RefSeq" id="WP_267144819.1">
    <property type="nucleotide sequence ID" value="NZ_JAODIL010000082.1"/>
</dbReference>
<dbReference type="SMART" id="SM00421">
    <property type="entry name" value="HTH_LUXR"/>
    <property type="match status" value="1"/>
</dbReference>
<dbReference type="Gene3D" id="3.30.450.80">
    <property type="entry name" value="Transcription factor LuxR-like, autoinducer-binding domain"/>
    <property type="match status" value="1"/>
</dbReference>
<dbReference type="InterPro" id="IPR036388">
    <property type="entry name" value="WH-like_DNA-bd_sf"/>
</dbReference>
<evidence type="ECO:0000256" key="3">
    <source>
        <dbReference type="ARBA" id="ARBA00023163"/>
    </source>
</evidence>
<comment type="caution">
    <text evidence="5">The sequence shown here is derived from an EMBL/GenBank/DDBJ whole genome shotgun (WGS) entry which is preliminary data.</text>
</comment>
<reference evidence="5" key="1">
    <citation type="submission" date="2022-09" db="EMBL/GenBank/DDBJ databases">
        <title>Winslowiella arboricola sp. nov., isolated from bleeding cankers on broadleaf hosts.</title>
        <authorList>
            <person name="Brady C."/>
            <person name="Kaur S."/>
            <person name="Crampton B."/>
            <person name="Maddock D."/>
            <person name="Arnold D."/>
            <person name="Denman S."/>
        </authorList>
    </citation>
    <scope>NUCLEOTIDE SEQUENCE</scope>
    <source>
        <strain evidence="5">BAC 15a-03b</strain>
    </source>
</reference>
<evidence type="ECO:0000313" key="6">
    <source>
        <dbReference type="Proteomes" id="UP001064262"/>
    </source>
</evidence>
<evidence type="ECO:0000256" key="2">
    <source>
        <dbReference type="ARBA" id="ARBA00023125"/>
    </source>
</evidence>
<proteinExistence type="predicted"/>
<dbReference type="PROSITE" id="PS50043">
    <property type="entry name" value="HTH_LUXR_2"/>
    <property type="match status" value="1"/>
</dbReference>
<sequence length="240" mass="27902">MAEIFYENNLINSTIKCYLENCLGIFNEVNFAYAIMNKKNPAEFIAISNNNRWFEVYDENKYHLIDPVMLTASHRVSPFYWDKNSMLQSYLKPPLTVLDMAREYNIANGYTFVLHDQQHNLAVLSFMMGNESQCAFNDKPEEIQAMQMLLIQTHEKMHTLCDDFHNQQRPHREALSVRENQILHWASTGKTYQEIAIILAITPSTVKFHMANVVRKFGVKNAKHAISIGIELEVIRKVMP</sequence>
<dbReference type="PANTHER" id="PTHR44688:SF16">
    <property type="entry name" value="DNA-BINDING TRANSCRIPTIONAL ACTIVATOR DEVR_DOSR"/>
    <property type="match status" value="1"/>
</dbReference>
<dbReference type="PROSITE" id="PS00622">
    <property type="entry name" value="HTH_LUXR_1"/>
    <property type="match status" value="1"/>
</dbReference>
<dbReference type="Proteomes" id="UP001064262">
    <property type="component" value="Unassembled WGS sequence"/>
</dbReference>
<dbReference type="Gene3D" id="1.10.10.10">
    <property type="entry name" value="Winged helix-like DNA-binding domain superfamily/Winged helix DNA-binding domain"/>
    <property type="match status" value="1"/>
</dbReference>
<dbReference type="GO" id="GO:0006355">
    <property type="term" value="P:regulation of DNA-templated transcription"/>
    <property type="evidence" value="ECO:0007669"/>
    <property type="project" value="InterPro"/>
</dbReference>
<keyword evidence="3" id="KW-0804">Transcription</keyword>
<dbReference type="AlphaFoldDB" id="A0A9J6PMP1"/>
<evidence type="ECO:0000313" key="5">
    <source>
        <dbReference type="EMBL" id="MCU5779569.1"/>
    </source>
</evidence>
<dbReference type="PRINTS" id="PR00038">
    <property type="entry name" value="HTHLUXR"/>
</dbReference>
<dbReference type="InterPro" id="IPR005143">
    <property type="entry name" value="TF_LuxR_autoind-bd_dom"/>
</dbReference>
<dbReference type="GO" id="GO:0003677">
    <property type="term" value="F:DNA binding"/>
    <property type="evidence" value="ECO:0007669"/>
    <property type="project" value="UniProtKB-KW"/>
</dbReference>
<dbReference type="InterPro" id="IPR000792">
    <property type="entry name" value="Tscrpt_reg_LuxR_C"/>
</dbReference>
<evidence type="ECO:0000256" key="1">
    <source>
        <dbReference type="ARBA" id="ARBA00023015"/>
    </source>
</evidence>
<dbReference type="Pfam" id="PF03472">
    <property type="entry name" value="Autoind_bind"/>
    <property type="match status" value="1"/>
</dbReference>
<dbReference type="Pfam" id="PF00196">
    <property type="entry name" value="GerE"/>
    <property type="match status" value="1"/>
</dbReference>
<keyword evidence="2" id="KW-0238">DNA-binding</keyword>
<keyword evidence="6" id="KW-1185">Reference proteome</keyword>
<dbReference type="CDD" id="cd06170">
    <property type="entry name" value="LuxR_C_like"/>
    <property type="match status" value="1"/>
</dbReference>
<dbReference type="InterPro" id="IPR016032">
    <property type="entry name" value="Sig_transdc_resp-reg_C-effctor"/>
</dbReference>
<name>A0A9J6PMP1_9GAMM</name>
<dbReference type="SUPFAM" id="SSF75516">
    <property type="entry name" value="Pheromone-binding domain of LuxR-like quorum-sensing transcription factors"/>
    <property type="match status" value="1"/>
</dbReference>
<evidence type="ECO:0000259" key="4">
    <source>
        <dbReference type="PROSITE" id="PS50043"/>
    </source>
</evidence>